<organism evidence="2 3">
    <name type="scientific">Blattamonas nauphoetae</name>
    <dbReference type="NCBI Taxonomy" id="2049346"/>
    <lineage>
        <taxon>Eukaryota</taxon>
        <taxon>Metamonada</taxon>
        <taxon>Preaxostyla</taxon>
        <taxon>Oxymonadida</taxon>
        <taxon>Blattamonas</taxon>
    </lineage>
</organism>
<gene>
    <name evidence="2" type="ORF">BLNAU_18229</name>
</gene>
<protein>
    <submittedName>
        <fullName evidence="2">Uncharacterized protein</fullName>
    </submittedName>
</protein>
<sequence>MLVKVTFGPIQFTASGRTQSENCVCRRTTIGRDDDHSTTAPLLSTPPTTLPVSVNKQEESTTRPTTENSVIRRAAADDDEDDDEDEGKHPVKKQFDTTRVGDDEDGVNTTCTSEFVGVPEGESEPQSSNSQYASSIER</sequence>
<feature type="compositionally biased region" description="Low complexity" evidence="1">
    <location>
        <begin position="38"/>
        <end position="54"/>
    </location>
</feature>
<reference evidence="2 3" key="1">
    <citation type="journal article" date="2022" name="bioRxiv">
        <title>Genomics of Preaxostyla Flagellates Illuminates Evolutionary Transitions and the Path Towards Mitochondrial Loss.</title>
        <authorList>
            <person name="Novak L.V.F."/>
            <person name="Treitli S.C."/>
            <person name="Pyrih J."/>
            <person name="Halakuc P."/>
            <person name="Pipaliya S.V."/>
            <person name="Vacek V."/>
            <person name="Brzon O."/>
            <person name="Soukal P."/>
            <person name="Eme L."/>
            <person name="Dacks J.B."/>
            <person name="Karnkowska A."/>
            <person name="Elias M."/>
            <person name="Hampl V."/>
        </authorList>
    </citation>
    <scope>NUCLEOTIDE SEQUENCE [LARGE SCALE GENOMIC DNA]</scope>
    <source>
        <strain evidence="2">NAU3</strain>
        <tissue evidence="2">Gut</tissue>
    </source>
</reference>
<feature type="region of interest" description="Disordered" evidence="1">
    <location>
        <begin position="29"/>
        <end position="138"/>
    </location>
</feature>
<evidence type="ECO:0000313" key="2">
    <source>
        <dbReference type="EMBL" id="KAK2946850.1"/>
    </source>
</evidence>
<dbReference type="Proteomes" id="UP001281761">
    <property type="component" value="Unassembled WGS sequence"/>
</dbReference>
<feature type="compositionally biased region" description="Polar residues" evidence="1">
    <location>
        <begin position="124"/>
        <end position="138"/>
    </location>
</feature>
<evidence type="ECO:0000256" key="1">
    <source>
        <dbReference type="SAM" id="MobiDB-lite"/>
    </source>
</evidence>
<name>A0ABQ9X513_9EUKA</name>
<dbReference type="EMBL" id="JARBJD010000217">
    <property type="protein sequence ID" value="KAK2946850.1"/>
    <property type="molecule type" value="Genomic_DNA"/>
</dbReference>
<evidence type="ECO:0000313" key="3">
    <source>
        <dbReference type="Proteomes" id="UP001281761"/>
    </source>
</evidence>
<feature type="compositionally biased region" description="Basic and acidic residues" evidence="1">
    <location>
        <begin position="86"/>
        <end position="101"/>
    </location>
</feature>
<keyword evidence="3" id="KW-1185">Reference proteome</keyword>
<proteinExistence type="predicted"/>
<accession>A0ABQ9X513</accession>
<comment type="caution">
    <text evidence="2">The sequence shown here is derived from an EMBL/GenBank/DDBJ whole genome shotgun (WGS) entry which is preliminary data.</text>
</comment>